<dbReference type="VEuPathDB" id="FungiDB:SCHCODRAFT_02625805"/>
<feature type="transmembrane region" description="Helical" evidence="1">
    <location>
        <begin position="254"/>
        <end position="274"/>
    </location>
</feature>
<dbReference type="HOGENOM" id="CLU_062487_0_0_1"/>
<dbReference type="InParanoid" id="D8Q586"/>
<evidence type="ECO:0008006" key="4">
    <source>
        <dbReference type="Google" id="ProtNLM"/>
    </source>
</evidence>
<dbReference type="InterPro" id="IPR010699">
    <property type="entry name" value="DUF1275"/>
</dbReference>
<keyword evidence="1" id="KW-0812">Transmembrane</keyword>
<dbReference type="PANTHER" id="PTHR37488:SF2">
    <property type="entry name" value="DUF1275 DOMAIN-CONTAINING PROTEIN"/>
    <property type="match status" value="1"/>
</dbReference>
<sequence>MAIDPKASSDSLELPLPQGRAPATRVQRLKAYMLQEVDANESTTPLAAYSFMTGYVDAVAFSAIFVWCGFQTGNFIQLAVAIARLFEDGLTGVMDHTFHLPDRQALASLIAFNAGAFIGRIGDHIGPKKRLWLVLGTLLQTLFLMGAALALWKSGQGSIASDRGDPAWTNVRTYVALVLMSASLGLQGIQAKRLNTQFGTTIVLTTIWVELMSDPKLFSIRESVRTRDHRLLAAGALFFGGFVSRAILAEVGAGAALGVGTGIRLLVSLSWMFVPGK</sequence>
<reference evidence="2 3" key="1">
    <citation type="journal article" date="2010" name="Nat. Biotechnol.">
        <title>Genome sequence of the model mushroom Schizophyllum commune.</title>
        <authorList>
            <person name="Ohm R.A."/>
            <person name="de Jong J.F."/>
            <person name="Lugones L.G."/>
            <person name="Aerts A."/>
            <person name="Kothe E."/>
            <person name="Stajich J.E."/>
            <person name="de Vries R.P."/>
            <person name="Record E."/>
            <person name="Levasseur A."/>
            <person name="Baker S.E."/>
            <person name="Bartholomew K.A."/>
            <person name="Coutinho P.M."/>
            <person name="Erdmann S."/>
            <person name="Fowler T.J."/>
            <person name="Gathman A.C."/>
            <person name="Lombard V."/>
            <person name="Henrissat B."/>
            <person name="Knabe N."/>
            <person name="Kuees U."/>
            <person name="Lilly W.W."/>
            <person name="Lindquist E."/>
            <person name="Lucas S."/>
            <person name="Magnuson J.K."/>
            <person name="Piumi F."/>
            <person name="Raudaskoski M."/>
            <person name="Salamov A."/>
            <person name="Schmutz J."/>
            <person name="Schwarze F.W.M.R."/>
            <person name="vanKuyk P.A."/>
            <person name="Horton J.S."/>
            <person name="Grigoriev I.V."/>
            <person name="Woesten H.A.B."/>
        </authorList>
    </citation>
    <scope>NUCLEOTIDE SEQUENCE [LARGE SCALE GENOMIC DNA]</scope>
    <source>
        <strain evidence="3">H4-8 / FGSC 9210</strain>
    </source>
</reference>
<dbReference type="Proteomes" id="UP000007431">
    <property type="component" value="Unassembled WGS sequence"/>
</dbReference>
<dbReference type="AlphaFoldDB" id="D8Q586"/>
<dbReference type="PANTHER" id="PTHR37488">
    <property type="entry name" value="DUF1275 DOMAIN-CONTAINING PROTEIN"/>
    <property type="match status" value="1"/>
</dbReference>
<evidence type="ECO:0000313" key="3">
    <source>
        <dbReference type="Proteomes" id="UP000007431"/>
    </source>
</evidence>
<evidence type="ECO:0000256" key="1">
    <source>
        <dbReference type="SAM" id="Phobius"/>
    </source>
</evidence>
<name>D8Q586_SCHCM</name>
<gene>
    <name evidence="2" type="ORF">SCHCODRAFT_76727</name>
</gene>
<dbReference type="OMA" id="TTVWCEL"/>
<dbReference type="EMBL" id="GL377306">
    <property type="protein sequence ID" value="EFI97362.1"/>
    <property type="molecule type" value="Genomic_DNA"/>
</dbReference>
<protein>
    <recommendedName>
        <fullName evidence="4">DUF1275 domain protein</fullName>
    </recommendedName>
</protein>
<dbReference type="eggNOG" id="ENOG502S0ZW">
    <property type="taxonomic scope" value="Eukaryota"/>
</dbReference>
<dbReference type="OrthoDB" id="5288586at2759"/>
<keyword evidence="3" id="KW-1185">Reference proteome</keyword>
<proteinExistence type="predicted"/>
<feature type="transmembrane region" description="Helical" evidence="1">
    <location>
        <begin position="231"/>
        <end position="248"/>
    </location>
</feature>
<feature type="transmembrane region" description="Helical" evidence="1">
    <location>
        <begin position="171"/>
        <end position="189"/>
    </location>
</feature>
<organism evidence="3">
    <name type="scientific">Schizophyllum commune (strain H4-8 / FGSC 9210)</name>
    <name type="common">Split gill fungus</name>
    <dbReference type="NCBI Taxonomy" id="578458"/>
    <lineage>
        <taxon>Eukaryota</taxon>
        <taxon>Fungi</taxon>
        <taxon>Dikarya</taxon>
        <taxon>Basidiomycota</taxon>
        <taxon>Agaricomycotina</taxon>
        <taxon>Agaricomycetes</taxon>
        <taxon>Agaricomycetidae</taxon>
        <taxon>Agaricales</taxon>
        <taxon>Schizophyllaceae</taxon>
        <taxon>Schizophyllum</taxon>
    </lineage>
</organism>
<accession>D8Q586</accession>
<feature type="transmembrane region" description="Helical" evidence="1">
    <location>
        <begin position="131"/>
        <end position="151"/>
    </location>
</feature>
<keyword evidence="1" id="KW-0472">Membrane</keyword>
<evidence type="ECO:0000313" key="2">
    <source>
        <dbReference type="EMBL" id="EFI97362.1"/>
    </source>
</evidence>
<feature type="transmembrane region" description="Helical" evidence="1">
    <location>
        <begin position="58"/>
        <end position="83"/>
    </location>
</feature>
<dbReference type="Pfam" id="PF06912">
    <property type="entry name" value="DUF1275"/>
    <property type="match status" value="1"/>
</dbReference>
<keyword evidence="1" id="KW-1133">Transmembrane helix</keyword>